<evidence type="ECO:0000256" key="3">
    <source>
        <dbReference type="ARBA" id="ARBA00023295"/>
    </source>
</evidence>
<evidence type="ECO:0000256" key="2">
    <source>
        <dbReference type="ARBA" id="ARBA00023277"/>
    </source>
</evidence>
<dbReference type="Pfam" id="PF00041">
    <property type="entry name" value="fn3"/>
    <property type="match status" value="1"/>
</dbReference>
<dbReference type="Pfam" id="PF00759">
    <property type="entry name" value="Glyco_hydro_9"/>
    <property type="match status" value="1"/>
</dbReference>
<dbReference type="Pfam" id="PF00942">
    <property type="entry name" value="CBM_3"/>
    <property type="match status" value="1"/>
</dbReference>
<dbReference type="Proteomes" id="UP000007523">
    <property type="component" value="Chromosome"/>
</dbReference>
<dbReference type="SUPFAM" id="SSF48208">
    <property type="entry name" value="Six-hairpin glycosidases"/>
    <property type="match status" value="1"/>
</dbReference>
<evidence type="ECO:0000313" key="7">
    <source>
        <dbReference type="EMBL" id="AFC30832.1"/>
    </source>
</evidence>
<evidence type="ECO:0000313" key="8">
    <source>
        <dbReference type="Proteomes" id="UP000007523"/>
    </source>
</evidence>
<sequence>MNQRLTMAKGGWTRVLGVSVLTGAIVMGALPLAPSRAAEPYNYAEALQKSIYFYDAEKSGPGVTGGRLPWRGDSQLSDVRVPLGVNGTAKNMTNLSSDFISRNLSVLDPDGNGSVDVSGGFHDAGDHVKFGLPQTYAASTLGWGFYEFRDAFRSSGQEAHMLEILRWFSDYFLRSTFRDAQGNVVAFSYMVGDGGVDHAYWGPPELQDPVKYPRPATFATAEKPASDQAAGAAAALAIMSLNMKDSDAAYAARCLDTASALYRFARQYRGLGNSDGFYNSSADDDELAWAAVWLYSATGENGYLQDAAGVSGTSYTGDLKKIMSSTTGTWKNTWTHSWDTVWGGVVLRLAELFPANAQYADSARWNLEYWSGGKVPHRDTGDSAYIPRTPAGFSFATGWGSARYNAAAQMLALIYDKHKGGTAFTEWAKSQMDYLMGRNPMGYSYLVGFPSPELDVKHPHHRAAHGSTRGSLTDPPNNRHILWGALVGGPDGSDRHNDLITDYVQNEVAIDYNAGLVGALAGLYAQYGQGQQPLPNFPPEIGGGGTAVPAAPAGLKAAAAGDGKAVLSWTASSGAASYTVKRAAAGGGPYTVVATGVTGTGYTDTGLTGGTTYYYVVSAVNSAGAGPDSVQVSVTPAGTTPQPAGGLAVQYRAGNTNPADNTIAPHFNIRNTGTSAVQLSDLRLRYYFTKDGSQPLGSWVDWAQIGSANVLRTFETAAGTGADTYVELSFADAAGSIPAGGQTGDIQLRIAKADWSNFNEAGDYSFDASKTAYADWGRITLHQGGTLVWGTQP</sequence>
<dbReference type="PANTHER" id="PTHR22298">
    <property type="entry name" value="ENDO-1,4-BETA-GLUCANASE"/>
    <property type="match status" value="1"/>
</dbReference>
<feature type="domain" description="Fibronectin type-III" evidence="5">
    <location>
        <begin position="551"/>
        <end position="643"/>
    </location>
</feature>
<dbReference type="SUPFAM" id="SSF49265">
    <property type="entry name" value="Fibronectin type III"/>
    <property type="match status" value="1"/>
</dbReference>
<evidence type="ECO:0000256" key="1">
    <source>
        <dbReference type="ARBA" id="ARBA00022801"/>
    </source>
</evidence>
<dbReference type="GO" id="GO:0030248">
    <property type="term" value="F:cellulose binding"/>
    <property type="evidence" value="ECO:0007669"/>
    <property type="project" value="InterPro"/>
</dbReference>
<dbReference type="InterPro" id="IPR012341">
    <property type="entry name" value="6hp_glycosidase-like_sf"/>
</dbReference>
<keyword evidence="4" id="KW-0624">Polysaccharide degradation</keyword>
<dbReference type="STRING" id="1116391.PM3016_4048"/>
<organism evidence="7 8">
    <name type="scientific">Paenibacillus mucilaginosus 3016</name>
    <dbReference type="NCBI Taxonomy" id="1116391"/>
    <lineage>
        <taxon>Bacteria</taxon>
        <taxon>Bacillati</taxon>
        <taxon>Bacillota</taxon>
        <taxon>Bacilli</taxon>
        <taxon>Bacillales</taxon>
        <taxon>Paenibacillaceae</taxon>
        <taxon>Paenibacillus</taxon>
    </lineage>
</organism>
<evidence type="ECO:0000256" key="4">
    <source>
        <dbReference type="ARBA" id="ARBA00023326"/>
    </source>
</evidence>
<dbReference type="InterPro" id="IPR001701">
    <property type="entry name" value="Glyco_hydro_9"/>
</dbReference>
<reference evidence="7 8" key="1">
    <citation type="journal article" date="2012" name="J. Bacteriol.">
        <title>Complete Genome Sequence of Paenibacillus mucilaginosus 3016, a Bacterium Functional as Microbial Fertilizer.</title>
        <authorList>
            <person name="Ma M."/>
            <person name="Wang Z."/>
            <person name="Li L."/>
            <person name="Jiang X."/>
            <person name="Guan D."/>
            <person name="Cao F."/>
            <person name="Chen H."/>
            <person name="Wang X."/>
            <person name="Shen D."/>
            <person name="Du B."/>
            <person name="Li J."/>
        </authorList>
    </citation>
    <scope>NUCLEOTIDE SEQUENCE [LARGE SCALE GENOMIC DNA]</scope>
    <source>
        <strain evidence="7 8">3016</strain>
    </source>
</reference>
<dbReference type="Gene3D" id="2.60.40.710">
    <property type="entry name" value="Endoglucanase-like"/>
    <property type="match status" value="1"/>
</dbReference>
<dbReference type="PROSITE" id="PS51172">
    <property type="entry name" value="CBM3"/>
    <property type="match status" value="1"/>
</dbReference>
<keyword evidence="3" id="KW-0326">Glycosidase</keyword>
<dbReference type="GO" id="GO:0000272">
    <property type="term" value="P:polysaccharide catabolic process"/>
    <property type="evidence" value="ECO:0007669"/>
    <property type="project" value="UniProtKB-KW"/>
</dbReference>
<evidence type="ECO:0000259" key="6">
    <source>
        <dbReference type="PROSITE" id="PS51172"/>
    </source>
</evidence>
<dbReference type="SMART" id="SM00060">
    <property type="entry name" value="FN3"/>
    <property type="match status" value="1"/>
</dbReference>
<feature type="domain" description="CBM3" evidence="6">
    <location>
        <begin position="643"/>
        <end position="793"/>
    </location>
</feature>
<dbReference type="InterPro" id="IPR008965">
    <property type="entry name" value="CBM2/CBM3_carb-bd_dom_sf"/>
</dbReference>
<dbReference type="InterPro" id="IPR008928">
    <property type="entry name" value="6-hairpin_glycosidase_sf"/>
</dbReference>
<dbReference type="SMART" id="SM01067">
    <property type="entry name" value="CBM_3"/>
    <property type="match status" value="1"/>
</dbReference>
<dbReference type="InterPro" id="IPR013783">
    <property type="entry name" value="Ig-like_fold"/>
</dbReference>
<name>H6NJX9_9BACL</name>
<dbReference type="InterPro" id="IPR001956">
    <property type="entry name" value="CBM3"/>
</dbReference>
<dbReference type="PROSITE" id="PS50853">
    <property type="entry name" value="FN3"/>
    <property type="match status" value="1"/>
</dbReference>
<dbReference type="AlphaFoldDB" id="H6NJX9"/>
<dbReference type="InterPro" id="IPR003961">
    <property type="entry name" value="FN3_dom"/>
</dbReference>
<dbReference type="GO" id="GO:0004553">
    <property type="term" value="F:hydrolase activity, hydrolyzing O-glycosyl compounds"/>
    <property type="evidence" value="ECO:0007669"/>
    <property type="project" value="InterPro"/>
</dbReference>
<proteinExistence type="predicted"/>
<dbReference type="HOGENOM" id="CLU_008926_0_2_9"/>
<dbReference type="SUPFAM" id="SSF49384">
    <property type="entry name" value="Carbohydrate-binding domain"/>
    <property type="match status" value="1"/>
</dbReference>
<protein>
    <submittedName>
        <fullName evidence="7">Glycoside hydrolase family 9</fullName>
    </submittedName>
</protein>
<keyword evidence="1 7" id="KW-0378">Hydrolase</keyword>
<dbReference type="InterPro" id="IPR036966">
    <property type="entry name" value="CBM3_sf"/>
</dbReference>
<gene>
    <name evidence="7" type="ORF">PM3016_4048</name>
</gene>
<dbReference type="KEGG" id="pmq:PM3016_4048"/>
<keyword evidence="8" id="KW-1185">Reference proteome</keyword>
<dbReference type="Gene3D" id="1.50.10.10">
    <property type="match status" value="1"/>
</dbReference>
<dbReference type="InterPro" id="IPR036116">
    <property type="entry name" value="FN3_sf"/>
</dbReference>
<dbReference type="EMBL" id="CP003235">
    <property type="protein sequence ID" value="AFC30832.1"/>
    <property type="molecule type" value="Genomic_DNA"/>
</dbReference>
<accession>H6NJX9</accession>
<dbReference type="Gene3D" id="2.60.40.10">
    <property type="entry name" value="Immunoglobulins"/>
    <property type="match status" value="1"/>
</dbReference>
<evidence type="ECO:0000259" key="5">
    <source>
        <dbReference type="PROSITE" id="PS50853"/>
    </source>
</evidence>
<keyword evidence="2" id="KW-0119">Carbohydrate metabolism</keyword>